<dbReference type="GO" id="GO:0048006">
    <property type="term" value="P:antigen processing and presentation, endogenous lipid antigen via MHC class Ib"/>
    <property type="evidence" value="ECO:0007669"/>
    <property type="project" value="TreeGrafter"/>
</dbReference>
<evidence type="ECO:0000259" key="9">
    <source>
        <dbReference type="Pfam" id="PF16497"/>
    </source>
</evidence>
<evidence type="ECO:0000256" key="7">
    <source>
        <dbReference type="ARBA" id="ARBA00023180"/>
    </source>
</evidence>
<evidence type="ECO:0000256" key="6">
    <source>
        <dbReference type="ARBA" id="ARBA00023136"/>
    </source>
</evidence>
<keyword evidence="3" id="KW-1003">Cell membrane</keyword>
<evidence type="ECO:0000256" key="2">
    <source>
        <dbReference type="ARBA" id="ARBA00004251"/>
    </source>
</evidence>
<keyword evidence="5" id="KW-0391">Immunity</keyword>
<keyword evidence="7" id="KW-0325">Glycoprotein</keyword>
<dbReference type="EMBL" id="WJEC01000260">
    <property type="protein sequence ID" value="KAF7484515.1"/>
    <property type="molecule type" value="Genomic_DNA"/>
</dbReference>
<dbReference type="GO" id="GO:0006955">
    <property type="term" value="P:immune response"/>
    <property type="evidence" value="ECO:0007669"/>
    <property type="project" value="TreeGrafter"/>
</dbReference>
<accession>A0A5E4B8K2</accession>
<evidence type="ECO:0000256" key="3">
    <source>
        <dbReference type="ARBA" id="ARBA00022475"/>
    </source>
</evidence>
<dbReference type="GO" id="GO:0005768">
    <property type="term" value="C:endosome"/>
    <property type="evidence" value="ECO:0007669"/>
    <property type="project" value="UniProtKB-SubCell"/>
</dbReference>
<keyword evidence="6" id="KW-0472">Membrane</keyword>
<evidence type="ECO:0000313" key="11">
    <source>
        <dbReference type="EMBL" id="VTJ66047.1"/>
    </source>
</evidence>
<evidence type="ECO:0000256" key="5">
    <source>
        <dbReference type="ARBA" id="ARBA00022859"/>
    </source>
</evidence>
<dbReference type="EMBL" id="CABDUW010000331">
    <property type="protein sequence ID" value="VTJ66047.1"/>
    <property type="molecule type" value="Genomic_DNA"/>
</dbReference>
<evidence type="ECO:0000256" key="4">
    <source>
        <dbReference type="ARBA" id="ARBA00022753"/>
    </source>
</evidence>
<dbReference type="InterPro" id="IPR011161">
    <property type="entry name" value="MHC_I-like_Ag-recog"/>
</dbReference>
<dbReference type="GO" id="GO:0071723">
    <property type="term" value="F:lipopeptide binding"/>
    <property type="evidence" value="ECO:0007669"/>
    <property type="project" value="TreeGrafter"/>
</dbReference>
<reference evidence="11 12" key="1">
    <citation type="submission" date="2019-04" db="EMBL/GenBank/DDBJ databases">
        <authorList>
            <person name="Alioto T."/>
            <person name="Alioto T."/>
        </authorList>
    </citation>
    <scope>NUCLEOTIDE SEQUENCE [LARGE SCALE GENOMIC DNA]</scope>
</reference>
<dbReference type="InterPro" id="IPR011162">
    <property type="entry name" value="MHC_I/II-like_Ag-recog"/>
</dbReference>
<dbReference type="SUPFAM" id="SSF54452">
    <property type="entry name" value="MHC antigen-recognition domain"/>
    <property type="match status" value="1"/>
</dbReference>
<dbReference type="GO" id="GO:0048007">
    <property type="term" value="P:antigen processing and presentation, exogenous lipid antigen via MHC class Ib"/>
    <property type="evidence" value="ECO:0007669"/>
    <property type="project" value="TreeGrafter"/>
</dbReference>
<evidence type="ECO:0000256" key="1">
    <source>
        <dbReference type="ARBA" id="ARBA00004177"/>
    </source>
</evidence>
<evidence type="ECO:0000313" key="12">
    <source>
        <dbReference type="Proteomes" id="UP000335636"/>
    </source>
</evidence>
<dbReference type="Gene3D" id="3.30.500.10">
    <property type="entry name" value="MHC class I-like antigen recognition-like"/>
    <property type="match status" value="1"/>
</dbReference>
<dbReference type="Proteomes" id="UP000335636">
    <property type="component" value="Unassembled WGS sequence"/>
</dbReference>
<dbReference type="GO" id="GO:0030884">
    <property type="term" value="F:exogenous lipid antigen binding"/>
    <property type="evidence" value="ECO:0007669"/>
    <property type="project" value="TreeGrafter"/>
</dbReference>
<name>A0A5E4B8K2_MARMO</name>
<dbReference type="GO" id="GO:0030883">
    <property type="term" value="F:endogenous lipid antigen binding"/>
    <property type="evidence" value="ECO:0007669"/>
    <property type="project" value="TreeGrafter"/>
</dbReference>
<dbReference type="Pfam" id="PF16497">
    <property type="entry name" value="MHC_I_3"/>
    <property type="match status" value="1"/>
</dbReference>
<evidence type="ECO:0000313" key="10">
    <source>
        <dbReference type="EMBL" id="KAF7484515.1"/>
    </source>
</evidence>
<dbReference type="GO" id="GO:0009897">
    <property type="term" value="C:external side of plasma membrane"/>
    <property type="evidence" value="ECO:0007669"/>
    <property type="project" value="TreeGrafter"/>
</dbReference>
<keyword evidence="8" id="KW-0393">Immunoglobulin domain</keyword>
<dbReference type="AlphaFoldDB" id="A0A5E4B8K2"/>
<dbReference type="PANTHER" id="PTHR16675">
    <property type="entry name" value="MHC CLASS I-RELATED"/>
    <property type="match status" value="1"/>
</dbReference>
<dbReference type="InterPro" id="IPR037055">
    <property type="entry name" value="MHC_I-like_Ag-recog_sf"/>
</dbReference>
<proteinExistence type="predicted"/>
<keyword evidence="4" id="KW-0967">Endosome</keyword>
<organism evidence="11 12">
    <name type="scientific">Marmota monax</name>
    <name type="common">Woodchuck</name>
    <dbReference type="NCBI Taxonomy" id="9995"/>
    <lineage>
        <taxon>Eukaryota</taxon>
        <taxon>Metazoa</taxon>
        <taxon>Chordata</taxon>
        <taxon>Craniata</taxon>
        <taxon>Vertebrata</taxon>
        <taxon>Euteleostomi</taxon>
        <taxon>Mammalia</taxon>
        <taxon>Eutheria</taxon>
        <taxon>Euarchontoglires</taxon>
        <taxon>Glires</taxon>
        <taxon>Rodentia</taxon>
        <taxon>Sciuromorpha</taxon>
        <taxon>Sciuridae</taxon>
        <taxon>Xerinae</taxon>
        <taxon>Marmotini</taxon>
        <taxon>Marmota</taxon>
    </lineage>
</organism>
<comment type="subcellular location">
    <subcellularLocation>
        <location evidence="2">Cell membrane</location>
        <topology evidence="2">Single-pass type I membrane protein</topology>
    </subcellularLocation>
    <subcellularLocation>
        <location evidence="1">Endosome</location>
    </subcellularLocation>
</comment>
<dbReference type="GO" id="GO:0005615">
    <property type="term" value="C:extracellular space"/>
    <property type="evidence" value="ECO:0007669"/>
    <property type="project" value="TreeGrafter"/>
</dbReference>
<dbReference type="PANTHER" id="PTHR16675:SF175">
    <property type="entry name" value="ANTIGEN-PRESENTING GLYCOPROTEIN CD1D"/>
    <property type="match status" value="1"/>
</dbReference>
<evidence type="ECO:0000256" key="8">
    <source>
        <dbReference type="ARBA" id="ARBA00023319"/>
    </source>
</evidence>
<keyword evidence="12" id="KW-1185">Reference proteome</keyword>
<gene>
    <name evidence="10" type="ORF">GHT09_004170</name>
    <name evidence="11" type="ORF">MONAX_5E020015</name>
</gene>
<dbReference type="FunFam" id="3.30.500.10:FF:000002">
    <property type="entry name" value="Antigen-presenting glycoprotein CD1d1"/>
    <property type="match status" value="1"/>
</dbReference>
<dbReference type="Proteomes" id="UP000662637">
    <property type="component" value="Unassembled WGS sequence"/>
</dbReference>
<feature type="domain" description="MHC class I-like antigen recognition-like" evidence="9">
    <location>
        <begin position="43"/>
        <end position="218"/>
    </location>
</feature>
<protein>
    <recommendedName>
        <fullName evidence="9">MHC class I-like antigen recognition-like domain-containing protein</fullName>
    </recommendedName>
</protein>
<dbReference type="InterPro" id="IPR050208">
    <property type="entry name" value="MHC_class-I_related"/>
</dbReference>
<sequence>MSAGPRSPARTNAPETVGSLAPSAVRVRAICCTHPVFLSPVLRRSVLFRYLQISSFTNSSWMRTDALILLGELQTHSWSNASDTISFVKPWAQGTFSSQQWVHLQNIFRVFRSSFTRDIQEFAKMLSLEYPMELQLSGGCEVHPGNVSEHFLHVAYQGEYILSFQGTAWEPAPQGPQRVDLVIKVLNQDKGTKETVQWLLNDICPQFVNGLLETGKSELEKQGQPSVLSIYPTL</sequence>
<dbReference type="GO" id="GO:0001916">
    <property type="term" value="P:positive regulation of T cell mediated cytotoxicity"/>
    <property type="evidence" value="ECO:0007669"/>
    <property type="project" value="TreeGrafter"/>
</dbReference>
<reference evidence="10" key="2">
    <citation type="submission" date="2020-08" db="EMBL/GenBank/DDBJ databases">
        <authorList>
            <person name="Shumante A."/>
            <person name="Zimin A.V."/>
            <person name="Puiu D."/>
            <person name="Salzberg S.L."/>
        </authorList>
    </citation>
    <scope>NUCLEOTIDE SEQUENCE</scope>
    <source>
        <strain evidence="10">WC2-LM</strain>
        <tissue evidence="10">Liver</tissue>
    </source>
</reference>